<evidence type="ECO:0000256" key="1">
    <source>
        <dbReference type="SAM" id="MobiDB-lite"/>
    </source>
</evidence>
<protein>
    <submittedName>
        <fullName evidence="2">Uncharacterized protein</fullName>
    </submittedName>
</protein>
<dbReference type="PANTHER" id="PTHR47771">
    <property type="entry name" value="LD27203P-RELATED"/>
    <property type="match status" value="1"/>
</dbReference>
<feature type="compositionally biased region" description="Low complexity" evidence="1">
    <location>
        <begin position="564"/>
        <end position="578"/>
    </location>
</feature>
<proteinExistence type="predicted"/>
<feature type="compositionally biased region" description="Low complexity" evidence="1">
    <location>
        <begin position="621"/>
        <end position="633"/>
    </location>
</feature>
<feature type="region of interest" description="Disordered" evidence="1">
    <location>
        <begin position="211"/>
        <end position="246"/>
    </location>
</feature>
<dbReference type="VEuPathDB" id="VectorBase:GAUT023493"/>
<dbReference type="EnsemblMetazoa" id="GAUT023493-RA">
    <property type="protein sequence ID" value="GAUT023493-PA"/>
    <property type="gene ID" value="GAUT023493"/>
</dbReference>
<name>A0A1A9V2C2_GLOAU</name>
<reference evidence="2" key="1">
    <citation type="submission" date="2020-05" db="UniProtKB">
        <authorList>
            <consortium name="EnsemblMetazoa"/>
        </authorList>
    </citation>
    <scope>IDENTIFICATION</scope>
    <source>
        <strain evidence="2">TTRI</strain>
    </source>
</reference>
<evidence type="ECO:0000313" key="2">
    <source>
        <dbReference type="EnsemblMetazoa" id="GAUT023493-PA"/>
    </source>
</evidence>
<feature type="compositionally biased region" description="Basic residues" evidence="1">
    <location>
        <begin position="227"/>
        <end position="245"/>
    </location>
</feature>
<dbReference type="STRING" id="7395.A0A1A9V2C2"/>
<organism evidence="2 3">
    <name type="scientific">Glossina austeni</name>
    <name type="common">Savannah tsetse fly</name>
    <dbReference type="NCBI Taxonomy" id="7395"/>
    <lineage>
        <taxon>Eukaryota</taxon>
        <taxon>Metazoa</taxon>
        <taxon>Ecdysozoa</taxon>
        <taxon>Arthropoda</taxon>
        <taxon>Hexapoda</taxon>
        <taxon>Insecta</taxon>
        <taxon>Pterygota</taxon>
        <taxon>Neoptera</taxon>
        <taxon>Endopterygota</taxon>
        <taxon>Diptera</taxon>
        <taxon>Brachycera</taxon>
        <taxon>Muscomorpha</taxon>
        <taxon>Hippoboscoidea</taxon>
        <taxon>Glossinidae</taxon>
        <taxon>Glossina</taxon>
    </lineage>
</organism>
<dbReference type="AlphaFoldDB" id="A0A1A9V2C2"/>
<dbReference type="PANTHER" id="PTHR47771:SF14">
    <property type="entry name" value="RH73259P"/>
    <property type="match status" value="1"/>
</dbReference>
<feature type="region of interest" description="Disordered" evidence="1">
    <location>
        <begin position="606"/>
        <end position="634"/>
    </location>
</feature>
<feature type="compositionally biased region" description="Basic and acidic residues" evidence="1">
    <location>
        <begin position="211"/>
        <end position="226"/>
    </location>
</feature>
<accession>A0A1A9V2C2</accession>
<keyword evidence="3" id="KW-1185">Reference proteome</keyword>
<sequence length="677" mass="78510">MYTCHKDNGFISQESSCAVHARGRSGYQMKLMQLGIQVLLILLLFGKSTNAKRRNSEDVETNEYAIHQHNYEEEPMSQTNGDPRVKGMERIPRKINSDQNIYQRGKRGSQKYDHLPAAIKPVNRKKKHIIIKIHPSHKKSLQRHHILEEKQFHNPRLDDIQEFHTFEETHEHLDDEKLEQNGEEKFPTELNQPTEPAETYDVPVDKQLEDPHTQETQHFHSEEGKHDKSKKIKIKHHHHHHHHNHVKEIIKKVPEPYAVEKVVHVPVEKIVEKIVHVPKPYPVEKIVEKVVKVPVEKIIHVPKPYPVEKIVEKKVPYPVEKLVHVPVEKIVEKKVPYPVEKIVHVPIEKIVEKIVHIPKPYPVEKVVEKIVHVPVEKIVEKKVPVTVEKKVPYPVEKIVHVPIEKIVEKIVHVPQPYPVEKVVNKFIPVPKPYAVVKAIPYPVEVKVPYQVEKPVPYAVEKQIPVPYKVEVEKKVPVYIHSKEPYKYVHPHGAELDEHSSDTHIHEDHSSHQEDYEQHHHEVEAYHVQHGHDLSVFPSNHKPSVTSYKQELIHKPNYQQAHNYNYNQKNQNSPNNPHHSAQETKKVEVTIAPPEVNANSEFRIHVPDEEPAGSAPQPQYALPPSSDPSLDLLPQASTNSVHLTPLQPIALPLQFIHYQPIQYQQPIGFTLNRSSQYK</sequence>
<feature type="region of interest" description="Disordered" evidence="1">
    <location>
        <begin position="172"/>
        <end position="198"/>
    </location>
</feature>
<feature type="region of interest" description="Disordered" evidence="1">
    <location>
        <begin position="564"/>
        <end position="583"/>
    </location>
</feature>
<evidence type="ECO:0000313" key="3">
    <source>
        <dbReference type="Proteomes" id="UP000078200"/>
    </source>
</evidence>
<dbReference type="Proteomes" id="UP000078200">
    <property type="component" value="Unassembled WGS sequence"/>
</dbReference>
<feature type="compositionally biased region" description="Basic and acidic residues" evidence="1">
    <location>
        <begin position="172"/>
        <end position="187"/>
    </location>
</feature>